<dbReference type="InterPro" id="IPR003594">
    <property type="entry name" value="HATPase_dom"/>
</dbReference>
<dbReference type="SMART" id="SM00304">
    <property type="entry name" value="HAMP"/>
    <property type="match status" value="1"/>
</dbReference>
<dbReference type="Pfam" id="PF02518">
    <property type="entry name" value="HATPase_c"/>
    <property type="match status" value="1"/>
</dbReference>
<evidence type="ECO:0000256" key="14">
    <source>
        <dbReference type="SAM" id="Coils"/>
    </source>
</evidence>
<dbReference type="Pfam" id="PF00672">
    <property type="entry name" value="HAMP"/>
    <property type="match status" value="1"/>
</dbReference>
<evidence type="ECO:0000256" key="8">
    <source>
        <dbReference type="ARBA" id="ARBA00022741"/>
    </source>
</evidence>
<evidence type="ECO:0000256" key="10">
    <source>
        <dbReference type="ARBA" id="ARBA00022840"/>
    </source>
</evidence>
<dbReference type="SMART" id="SM00388">
    <property type="entry name" value="HisKA"/>
    <property type="match status" value="1"/>
</dbReference>
<gene>
    <name evidence="19" type="ORF">LCGC14_0389220</name>
</gene>
<keyword evidence="14" id="KW-0175">Coiled coil</keyword>
<proteinExistence type="predicted"/>
<reference evidence="19" key="1">
    <citation type="journal article" date="2015" name="Nature">
        <title>Complex archaea that bridge the gap between prokaryotes and eukaryotes.</title>
        <authorList>
            <person name="Spang A."/>
            <person name="Saw J.H."/>
            <person name="Jorgensen S.L."/>
            <person name="Zaremba-Niedzwiedzka K."/>
            <person name="Martijn J."/>
            <person name="Lind A.E."/>
            <person name="van Eijk R."/>
            <person name="Schleper C."/>
            <person name="Guy L."/>
            <person name="Ettema T.J."/>
        </authorList>
    </citation>
    <scope>NUCLEOTIDE SEQUENCE</scope>
</reference>
<keyword evidence="10" id="KW-0067">ATP-binding</keyword>
<evidence type="ECO:0000256" key="3">
    <source>
        <dbReference type="ARBA" id="ARBA00012438"/>
    </source>
</evidence>
<keyword evidence="8" id="KW-0547">Nucleotide-binding</keyword>
<dbReference type="CDD" id="cd00082">
    <property type="entry name" value="HisKA"/>
    <property type="match status" value="1"/>
</dbReference>
<keyword evidence="6" id="KW-0808">Transferase</keyword>
<dbReference type="PROSITE" id="PS50112">
    <property type="entry name" value="PAS"/>
    <property type="match status" value="1"/>
</dbReference>
<keyword evidence="4" id="KW-1003">Cell membrane</keyword>
<evidence type="ECO:0000256" key="5">
    <source>
        <dbReference type="ARBA" id="ARBA00022553"/>
    </source>
</evidence>
<evidence type="ECO:0000259" key="18">
    <source>
        <dbReference type="PROSITE" id="PS50885"/>
    </source>
</evidence>
<keyword evidence="9" id="KW-0418">Kinase</keyword>
<organism evidence="19">
    <name type="scientific">marine sediment metagenome</name>
    <dbReference type="NCBI Taxonomy" id="412755"/>
    <lineage>
        <taxon>unclassified sequences</taxon>
        <taxon>metagenomes</taxon>
        <taxon>ecological metagenomes</taxon>
    </lineage>
</organism>
<evidence type="ECO:0000256" key="1">
    <source>
        <dbReference type="ARBA" id="ARBA00000085"/>
    </source>
</evidence>
<dbReference type="InterPro" id="IPR003660">
    <property type="entry name" value="HAMP_dom"/>
</dbReference>
<dbReference type="Pfam" id="PF08448">
    <property type="entry name" value="PAS_4"/>
    <property type="match status" value="1"/>
</dbReference>
<dbReference type="PROSITE" id="PS50885">
    <property type="entry name" value="HAMP"/>
    <property type="match status" value="1"/>
</dbReference>
<dbReference type="SUPFAM" id="SSF158472">
    <property type="entry name" value="HAMP domain-like"/>
    <property type="match status" value="1"/>
</dbReference>
<dbReference type="CDD" id="cd06225">
    <property type="entry name" value="HAMP"/>
    <property type="match status" value="1"/>
</dbReference>
<evidence type="ECO:0000256" key="12">
    <source>
        <dbReference type="ARBA" id="ARBA00023012"/>
    </source>
</evidence>
<evidence type="ECO:0000256" key="9">
    <source>
        <dbReference type="ARBA" id="ARBA00022777"/>
    </source>
</evidence>
<feature type="domain" description="PAS" evidence="17">
    <location>
        <begin position="258"/>
        <end position="328"/>
    </location>
</feature>
<dbReference type="PRINTS" id="PR00344">
    <property type="entry name" value="BCTRLSENSOR"/>
</dbReference>
<sequence length="617" mass="67861">MFHLSLRTKIMICCIGLVALLDIMVVVFVRSRLSTTLRAECLTKGQNLACHLAARSEHLVLTEEVVSLQRLVQDLEDSDEDVTYAYVTDRKGRVLAHTFAHGFPSDLAGVNVPQPDDAWRWQVLETEEEGLIHDVAVPMLRGKAGAVHVGVTEKRIHRTIAHFTGVIVIMSALVLLIAFGLAALVSWVVTQPVRSLTKAARKIRDGDLGEQVVATTKDEIGDLVESFNQMSAELLKQHKVLADRNRRIRMAQEQAEEQRNKLRAIIDSMVEGVVFVDAEGRISLCNESAERIWGVAAQDLLNKPLLDCHPPQARARVAEILERAKARPGYAVTREMACPKGHYRLSNYSSVHGQGGRYLGLVLLTQDISERVLLEQGQKALRDQLFQQEKMVLIGQIAASVAHEVNTPLATILLRTHLVRRQIGDDGSLPDLDVIAAEAQRCRRIIDSLLGFARRSEGVRARMNVNVLIRKSLALIEHDLVLKGIALEAEYASDGALAPVDADQIQQVLLNLVTNAADAMPDGGRLRITTWCPSQEDTVKIQIIDDGCGMGPDVLDRAFDPFFTTKEPGKGTGLGLAICQRIVEEHEGQIDIDSQPGQGTTVSISLPRAPVEVTTSD</sequence>
<dbReference type="InterPro" id="IPR003661">
    <property type="entry name" value="HisK_dim/P_dom"/>
</dbReference>
<dbReference type="InterPro" id="IPR033463">
    <property type="entry name" value="sCache_3"/>
</dbReference>
<evidence type="ECO:0000256" key="4">
    <source>
        <dbReference type="ARBA" id="ARBA00022475"/>
    </source>
</evidence>
<keyword evidence="11 15" id="KW-1133">Transmembrane helix</keyword>
<feature type="transmembrane region" description="Helical" evidence="15">
    <location>
        <begin position="163"/>
        <end position="189"/>
    </location>
</feature>
<accession>A0A0F9VM84</accession>
<dbReference type="AlphaFoldDB" id="A0A0F9VM84"/>
<feature type="coiled-coil region" evidence="14">
    <location>
        <begin position="241"/>
        <end position="268"/>
    </location>
</feature>
<evidence type="ECO:0000256" key="11">
    <source>
        <dbReference type="ARBA" id="ARBA00022989"/>
    </source>
</evidence>
<dbReference type="NCBIfam" id="TIGR00229">
    <property type="entry name" value="sensory_box"/>
    <property type="match status" value="1"/>
</dbReference>
<dbReference type="Gene3D" id="3.30.450.20">
    <property type="entry name" value="PAS domain"/>
    <property type="match status" value="1"/>
</dbReference>
<dbReference type="SMART" id="SM00091">
    <property type="entry name" value="PAS"/>
    <property type="match status" value="1"/>
</dbReference>
<dbReference type="PANTHER" id="PTHR43065">
    <property type="entry name" value="SENSOR HISTIDINE KINASE"/>
    <property type="match status" value="1"/>
</dbReference>
<dbReference type="SUPFAM" id="SSF47384">
    <property type="entry name" value="Homodimeric domain of signal transducing histidine kinase"/>
    <property type="match status" value="1"/>
</dbReference>
<comment type="caution">
    <text evidence="19">The sequence shown here is derived from an EMBL/GenBank/DDBJ whole genome shotgun (WGS) entry which is preliminary data.</text>
</comment>
<dbReference type="SUPFAM" id="SSF55785">
    <property type="entry name" value="PYP-like sensor domain (PAS domain)"/>
    <property type="match status" value="1"/>
</dbReference>
<dbReference type="PANTHER" id="PTHR43065:SF10">
    <property type="entry name" value="PEROXIDE STRESS-ACTIVATED HISTIDINE KINASE MAK3"/>
    <property type="match status" value="1"/>
</dbReference>
<dbReference type="CDD" id="cd00130">
    <property type="entry name" value="PAS"/>
    <property type="match status" value="1"/>
</dbReference>
<name>A0A0F9VM84_9ZZZZ</name>
<keyword evidence="13 15" id="KW-0472">Membrane</keyword>
<dbReference type="Gene3D" id="3.30.565.10">
    <property type="entry name" value="Histidine kinase-like ATPase, C-terminal domain"/>
    <property type="match status" value="1"/>
</dbReference>
<dbReference type="SUPFAM" id="SSF55874">
    <property type="entry name" value="ATPase domain of HSP90 chaperone/DNA topoisomerase II/histidine kinase"/>
    <property type="match status" value="1"/>
</dbReference>
<keyword evidence="5" id="KW-0597">Phosphoprotein</keyword>
<dbReference type="Pfam" id="PF17203">
    <property type="entry name" value="sCache_3_2"/>
    <property type="match status" value="1"/>
</dbReference>
<evidence type="ECO:0000256" key="7">
    <source>
        <dbReference type="ARBA" id="ARBA00022692"/>
    </source>
</evidence>
<evidence type="ECO:0000256" key="13">
    <source>
        <dbReference type="ARBA" id="ARBA00023136"/>
    </source>
</evidence>
<feature type="domain" description="Histidine kinase" evidence="16">
    <location>
        <begin position="400"/>
        <end position="610"/>
    </location>
</feature>
<evidence type="ECO:0000313" key="19">
    <source>
        <dbReference type="EMBL" id="KKN74601.1"/>
    </source>
</evidence>
<dbReference type="InterPro" id="IPR036890">
    <property type="entry name" value="HATPase_C_sf"/>
</dbReference>
<dbReference type="CDD" id="cd18774">
    <property type="entry name" value="PDC2_HK_sensor"/>
    <property type="match status" value="1"/>
</dbReference>
<dbReference type="Pfam" id="PF00512">
    <property type="entry name" value="HisKA"/>
    <property type="match status" value="1"/>
</dbReference>
<keyword evidence="7 15" id="KW-0812">Transmembrane</keyword>
<dbReference type="InterPro" id="IPR013656">
    <property type="entry name" value="PAS_4"/>
</dbReference>
<dbReference type="InterPro" id="IPR004358">
    <property type="entry name" value="Sig_transdc_His_kin-like_C"/>
</dbReference>
<dbReference type="EC" id="2.7.13.3" evidence="3"/>
<evidence type="ECO:0000259" key="16">
    <source>
        <dbReference type="PROSITE" id="PS50109"/>
    </source>
</evidence>
<dbReference type="EMBL" id="LAZR01000323">
    <property type="protein sequence ID" value="KKN74601.1"/>
    <property type="molecule type" value="Genomic_DNA"/>
</dbReference>
<dbReference type="InterPro" id="IPR035965">
    <property type="entry name" value="PAS-like_dom_sf"/>
</dbReference>
<comment type="catalytic activity">
    <reaction evidence="1">
        <text>ATP + protein L-histidine = ADP + protein N-phospho-L-histidine.</text>
        <dbReference type="EC" id="2.7.13.3"/>
    </reaction>
</comment>
<evidence type="ECO:0000259" key="17">
    <source>
        <dbReference type="PROSITE" id="PS50112"/>
    </source>
</evidence>
<dbReference type="PROSITE" id="PS50109">
    <property type="entry name" value="HIS_KIN"/>
    <property type="match status" value="1"/>
</dbReference>
<dbReference type="Gene3D" id="6.10.340.10">
    <property type="match status" value="1"/>
</dbReference>
<protein>
    <recommendedName>
        <fullName evidence="3">histidine kinase</fullName>
        <ecNumber evidence="3">2.7.13.3</ecNumber>
    </recommendedName>
</protein>
<dbReference type="SMART" id="SM00387">
    <property type="entry name" value="HATPase_c"/>
    <property type="match status" value="1"/>
</dbReference>
<feature type="transmembrane region" description="Helical" evidence="15">
    <location>
        <begin position="6"/>
        <end position="29"/>
    </location>
</feature>
<keyword evidence="12" id="KW-0902">Two-component regulatory system</keyword>
<dbReference type="GO" id="GO:0005886">
    <property type="term" value="C:plasma membrane"/>
    <property type="evidence" value="ECO:0007669"/>
    <property type="project" value="UniProtKB-SubCell"/>
</dbReference>
<comment type="subcellular location">
    <subcellularLocation>
        <location evidence="2">Cell membrane</location>
        <topology evidence="2">Multi-pass membrane protein</topology>
    </subcellularLocation>
</comment>
<dbReference type="GO" id="GO:0000155">
    <property type="term" value="F:phosphorelay sensor kinase activity"/>
    <property type="evidence" value="ECO:0007669"/>
    <property type="project" value="InterPro"/>
</dbReference>
<dbReference type="InterPro" id="IPR000014">
    <property type="entry name" value="PAS"/>
</dbReference>
<evidence type="ECO:0000256" key="2">
    <source>
        <dbReference type="ARBA" id="ARBA00004651"/>
    </source>
</evidence>
<dbReference type="InterPro" id="IPR005467">
    <property type="entry name" value="His_kinase_dom"/>
</dbReference>
<dbReference type="GO" id="GO:0005524">
    <property type="term" value="F:ATP binding"/>
    <property type="evidence" value="ECO:0007669"/>
    <property type="project" value="UniProtKB-KW"/>
</dbReference>
<feature type="domain" description="HAMP" evidence="18">
    <location>
        <begin position="187"/>
        <end position="239"/>
    </location>
</feature>
<evidence type="ECO:0000256" key="15">
    <source>
        <dbReference type="SAM" id="Phobius"/>
    </source>
</evidence>
<dbReference type="InterPro" id="IPR036097">
    <property type="entry name" value="HisK_dim/P_sf"/>
</dbReference>
<evidence type="ECO:0000256" key="6">
    <source>
        <dbReference type="ARBA" id="ARBA00022679"/>
    </source>
</evidence>
<dbReference type="Gene3D" id="1.10.287.130">
    <property type="match status" value="1"/>
</dbReference>